<dbReference type="EMBL" id="VFQX01000041">
    <property type="protein sequence ID" value="KAF0976119.1"/>
    <property type="molecule type" value="Genomic_DNA"/>
</dbReference>
<keyword evidence="2" id="KW-0472">Membrane</keyword>
<dbReference type="VEuPathDB" id="AmoebaDB:FDP41_004794"/>
<feature type="transmembrane region" description="Helical" evidence="2">
    <location>
        <begin position="53"/>
        <end position="73"/>
    </location>
</feature>
<gene>
    <name evidence="3" type="ORF">FDP41_004794</name>
</gene>
<sequence length="209" mass="23939">MSQQQQQTLLGREDDHDEYHQHEEASTSSHYRSPSSDQTQKYSSMAYMMENSLVSLLLALFFFLIGVLNLVQYTIMFSTSVFPLTTVDDQLVLAYYITDMIFYASMVVMSVLLVFSTIAAAKRRWKVHLFLVLLYTIVFVMGMFLAIGSMALSIVVAARKGQVGFAIIRSMLLAIMFCMFCAIVNCMFLPVKFRQSRREIRQGDDYSML</sequence>
<dbReference type="Proteomes" id="UP000444721">
    <property type="component" value="Unassembled WGS sequence"/>
</dbReference>
<name>A0A6A5BT69_NAEFO</name>
<dbReference type="OMA" id="DEYHQHE"/>
<keyword evidence="4" id="KW-1185">Reference proteome</keyword>
<evidence type="ECO:0000313" key="4">
    <source>
        <dbReference type="Proteomes" id="UP000444721"/>
    </source>
</evidence>
<feature type="transmembrane region" description="Helical" evidence="2">
    <location>
        <begin position="167"/>
        <end position="191"/>
    </location>
</feature>
<feature type="compositionally biased region" description="Polar residues" evidence="1">
    <location>
        <begin position="26"/>
        <end position="37"/>
    </location>
</feature>
<dbReference type="VEuPathDB" id="AmoebaDB:NfTy_085360"/>
<keyword evidence="2" id="KW-0812">Transmembrane</keyword>
<evidence type="ECO:0000313" key="3">
    <source>
        <dbReference type="EMBL" id="KAF0976119.1"/>
    </source>
</evidence>
<dbReference type="OrthoDB" id="10259320at2759"/>
<evidence type="ECO:0000256" key="1">
    <source>
        <dbReference type="SAM" id="MobiDB-lite"/>
    </source>
</evidence>
<dbReference type="RefSeq" id="XP_044560832.1">
    <property type="nucleotide sequence ID" value="XM_044708247.1"/>
</dbReference>
<reference evidence="3 4" key="1">
    <citation type="journal article" date="2019" name="Sci. Rep.">
        <title>Nanopore sequencing improves the draft genome of the human pathogenic amoeba Naegleria fowleri.</title>
        <authorList>
            <person name="Liechti N."/>
            <person name="Schurch N."/>
            <person name="Bruggmann R."/>
            <person name="Wittwer M."/>
        </authorList>
    </citation>
    <scope>NUCLEOTIDE SEQUENCE [LARGE SCALE GENOMIC DNA]</scope>
    <source>
        <strain evidence="3 4">ATCC 30894</strain>
    </source>
</reference>
<dbReference type="AlphaFoldDB" id="A0A6A5BT69"/>
<feature type="transmembrane region" description="Helical" evidence="2">
    <location>
        <begin position="127"/>
        <end position="155"/>
    </location>
</feature>
<feature type="region of interest" description="Disordered" evidence="1">
    <location>
        <begin position="1"/>
        <end position="37"/>
    </location>
</feature>
<feature type="compositionally biased region" description="Basic and acidic residues" evidence="1">
    <location>
        <begin position="11"/>
        <end position="25"/>
    </location>
</feature>
<protein>
    <submittedName>
        <fullName evidence="3">Uncharacterized protein</fullName>
    </submittedName>
</protein>
<keyword evidence="2" id="KW-1133">Transmembrane helix</keyword>
<evidence type="ECO:0000256" key="2">
    <source>
        <dbReference type="SAM" id="Phobius"/>
    </source>
</evidence>
<comment type="caution">
    <text evidence="3">The sequence shown here is derived from an EMBL/GenBank/DDBJ whole genome shotgun (WGS) entry which is preliminary data.</text>
</comment>
<accession>A0A6A5BT69</accession>
<dbReference type="VEuPathDB" id="AmoebaDB:NF0096610"/>
<dbReference type="GeneID" id="68112012"/>
<feature type="transmembrane region" description="Helical" evidence="2">
    <location>
        <begin position="93"/>
        <end position="115"/>
    </location>
</feature>
<proteinExistence type="predicted"/>
<organism evidence="3 4">
    <name type="scientific">Naegleria fowleri</name>
    <name type="common">Brain eating amoeba</name>
    <dbReference type="NCBI Taxonomy" id="5763"/>
    <lineage>
        <taxon>Eukaryota</taxon>
        <taxon>Discoba</taxon>
        <taxon>Heterolobosea</taxon>
        <taxon>Tetramitia</taxon>
        <taxon>Eutetramitia</taxon>
        <taxon>Vahlkampfiidae</taxon>
        <taxon>Naegleria</taxon>
    </lineage>
</organism>